<sequence>MPEMHPDPDAAVGLAEAHLEPAAPSSVEAALTDAGLADRITLTNLRHAPRDTQGAPLLDGVRFQSSHPSTPVPEAFDAVLAVPTVTRDRTVRF</sequence>
<proteinExistence type="predicted"/>
<accession>A0ABQ2WAW4</accession>
<reference evidence="4" key="1">
    <citation type="journal article" date="2019" name="Int. J. Syst. Evol. Microbiol.">
        <title>The Global Catalogue of Microorganisms (GCM) 10K type strain sequencing project: providing services to taxonomists for standard genome sequencing and annotation.</title>
        <authorList>
            <consortium name="The Broad Institute Genomics Platform"/>
            <consortium name="The Broad Institute Genome Sequencing Center for Infectious Disease"/>
            <person name="Wu L."/>
            <person name="Ma J."/>
        </authorList>
    </citation>
    <scope>NUCLEOTIDE SEQUENCE [LARGE SCALE GENOMIC DNA]</scope>
    <source>
        <strain evidence="4">JCM 4376</strain>
    </source>
</reference>
<protein>
    <recommendedName>
        <fullName evidence="2">Spondin domain-containing protein</fullName>
    </recommendedName>
</protein>
<dbReference type="InterPro" id="IPR009465">
    <property type="entry name" value="Spondin_N"/>
</dbReference>
<feature type="domain" description="Spondin" evidence="2">
    <location>
        <begin position="1"/>
        <end position="71"/>
    </location>
</feature>
<comment type="caution">
    <text evidence="3">The sequence shown here is derived from an EMBL/GenBank/DDBJ whole genome shotgun (WGS) entry which is preliminary data.</text>
</comment>
<evidence type="ECO:0000313" key="4">
    <source>
        <dbReference type="Proteomes" id="UP000660675"/>
    </source>
</evidence>
<dbReference type="Gene3D" id="3.40.1660.10">
    <property type="entry name" value="EreA-like (biosynthetic domain)"/>
    <property type="match status" value="1"/>
</dbReference>
<dbReference type="PROSITE" id="PS51020">
    <property type="entry name" value="SPONDIN"/>
    <property type="match status" value="1"/>
</dbReference>
<dbReference type="EMBL" id="BMTF01000035">
    <property type="protein sequence ID" value="GGV95983.1"/>
    <property type="molecule type" value="Genomic_DNA"/>
</dbReference>
<gene>
    <name evidence="3" type="ORF">GCM10015535_64670</name>
</gene>
<feature type="region of interest" description="Disordered" evidence="1">
    <location>
        <begin position="48"/>
        <end position="70"/>
    </location>
</feature>
<dbReference type="Proteomes" id="UP000660675">
    <property type="component" value="Unassembled WGS sequence"/>
</dbReference>
<evidence type="ECO:0000313" key="3">
    <source>
        <dbReference type="EMBL" id="GGV95983.1"/>
    </source>
</evidence>
<name>A0ABQ2WAW4_9ACTN</name>
<evidence type="ECO:0000259" key="2">
    <source>
        <dbReference type="PROSITE" id="PS51020"/>
    </source>
</evidence>
<evidence type="ECO:0000256" key="1">
    <source>
        <dbReference type="SAM" id="MobiDB-lite"/>
    </source>
</evidence>
<dbReference type="RefSeq" id="WP_229867405.1">
    <property type="nucleotide sequence ID" value="NZ_BMTF01000035.1"/>
</dbReference>
<keyword evidence="4" id="KW-1185">Reference proteome</keyword>
<organism evidence="3 4">
    <name type="scientific">Streptomyces gelaticus</name>
    <dbReference type="NCBI Taxonomy" id="285446"/>
    <lineage>
        <taxon>Bacteria</taxon>
        <taxon>Bacillati</taxon>
        <taxon>Actinomycetota</taxon>
        <taxon>Actinomycetes</taxon>
        <taxon>Kitasatosporales</taxon>
        <taxon>Streptomycetaceae</taxon>
        <taxon>Streptomyces</taxon>
    </lineage>
</organism>